<evidence type="ECO:0000259" key="2">
    <source>
        <dbReference type="Pfam" id="PF13229"/>
    </source>
</evidence>
<name>A0A443YWM8_9SPHI</name>
<dbReference type="Proteomes" id="UP000284120">
    <property type="component" value="Unassembled WGS sequence"/>
</dbReference>
<dbReference type="EMBL" id="SAYW01000002">
    <property type="protein sequence ID" value="RWU08385.1"/>
    <property type="molecule type" value="Genomic_DNA"/>
</dbReference>
<keyword evidence="1" id="KW-0732">Signal</keyword>
<gene>
    <name evidence="3" type="ORF">DPV69_08385</name>
</gene>
<evidence type="ECO:0000256" key="1">
    <source>
        <dbReference type="SAM" id="SignalP"/>
    </source>
</evidence>
<dbReference type="PANTHER" id="PTHR36453:SF1">
    <property type="entry name" value="RIGHT HANDED BETA HELIX DOMAIN-CONTAINING PROTEIN"/>
    <property type="match status" value="1"/>
</dbReference>
<proteinExistence type="predicted"/>
<protein>
    <submittedName>
        <fullName evidence="3">PDZ domain-containing protein</fullName>
    </submittedName>
</protein>
<evidence type="ECO:0000313" key="3">
    <source>
        <dbReference type="EMBL" id="RWU08385.1"/>
    </source>
</evidence>
<dbReference type="Gene3D" id="2.160.20.10">
    <property type="entry name" value="Single-stranded right-handed beta-helix, Pectin lyase-like"/>
    <property type="match status" value="3"/>
</dbReference>
<dbReference type="Gene3D" id="2.30.42.10">
    <property type="match status" value="1"/>
</dbReference>
<dbReference type="InterPro" id="IPR039448">
    <property type="entry name" value="Beta_helix"/>
</dbReference>
<dbReference type="OrthoDB" id="9808066at2"/>
<evidence type="ECO:0000313" key="4">
    <source>
        <dbReference type="Proteomes" id="UP000284120"/>
    </source>
</evidence>
<organism evidence="3 4">
    <name type="scientific">Pedobacter chitinilyticus</name>
    <dbReference type="NCBI Taxonomy" id="2233776"/>
    <lineage>
        <taxon>Bacteria</taxon>
        <taxon>Pseudomonadati</taxon>
        <taxon>Bacteroidota</taxon>
        <taxon>Sphingobacteriia</taxon>
        <taxon>Sphingobacteriales</taxon>
        <taxon>Sphingobacteriaceae</taxon>
        <taxon>Pedobacter</taxon>
    </lineage>
</organism>
<dbReference type="InterPro" id="IPR012334">
    <property type="entry name" value="Pectin_lyas_fold"/>
</dbReference>
<feature type="signal peptide" evidence="1">
    <location>
        <begin position="1"/>
        <end position="17"/>
    </location>
</feature>
<dbReference type="SUPFAM" id="SSF51126">
    <property type="entry name" value="Pectin lyase-like"/>
    <property type="match status" value="1"/>
</dbReference>
<dbReference type="InterPro" id="IPR011050">
    <property type="entry name" value="Pectin_lyase_fold/virulence"/>
</dbReference>
<dbReference type="SUPFAM" id="SSF50156">
    <property type="entry name" value="PDZ domain-like"/>
    <property type="match status" value="1"/>
</dbReference>
<keyword evidence="4" id="KW-1185">Reference proteome</keyword>
<dbReference type="PANTHER" id="PTHR36453">
    <property type="entry name" value="SECRETED PROTEIN-RELATED"/>
    <property type="match status" value="1"/>
</dbReference>
<dbReference type="SMART" id="SM00710">
    <property type="entry name" value="PbH1"/>
    <property type="match status" value="3"/>
</dbReference>
<dbReference type="InterPro" id="IPR036034">
    <property type="entry name" value="PDZ_sf"/>
</dbReference>
<dbReference type="AlphaFoldDB" id="A0A443YWM8"/>
<dbReference type="InterPro" id="IPR006626">
    <property type="entry name" value="PbH1"/>
</dbReference>
<feature type="domain" description="Right handed beta helix" evidence="2">
    <location>
        <begin position="306"/>
        <end position="444"/>
    </location>
</feature>
<sequence>MKKRLLMVILLPLFCAAQKNFYVATTGTDKNPGTFLKPLKTLESALKKASPFKHEDIRIYFRGGTYMMDKTVEISAANYTASTLTIQSYQNEKVIFSGAKPLKAIWQHYRNGIYQAKIALERPDRLFLNGKALPMARYPNFDPKARVFNGTAADVLDSARIANWHHPKGAYVHTLHSGEWGGFHYLVTGKQKNKLILEGGWQNNRPSPMNDKYRFIENVFEELDAPNEWFYDEDKKILYFYPPKGTNPNTASFSVSHLTDILHIVGSNAQPVKNIHINQIDFTQTARSFMLTKEPLLRSDWTIYRGGAILLDGTENSKITNCSFYELGGNAIFMSNYNKHNLVKDNLIYNIGASAISFVGSPDAVRSPSFRYEEYVALEQMDMKKGPKSNNYPQYCTASGNLIHHIGLIEKQVAGAQISMAAHITISHNTIYKVPRAGINISEGTWGGHIIEFNDVFDTVLETGDHGAFNSWGRDRYWLPNIKDVENILTKYPGIEYLDVIDPITLRNNRFQCDHGWDIDLDDGSSNYLIYNNVCLSGGLKLREGYHRKVYNNIIINNTFHPHVWFRNSDDVFAHNIVTQPYAPIRMPYWGKQVDSNFFLFPAALQKAHQLGLDKNSLSGDVLFVNASIGNYSLKPQSPAIKIGFKSFEMNFGVTAAHLKKLAAKPNIRPIQDLVAEKESIRLNWLGATFKNIETLGELSAAGLHDKDGVLLIELLPSSLAIKNKLQKGDVLVAIANEKVKSIKDLAMLSQKYKQAQNLEITLVRDQRKKVLMIVQK</sequence>
<accession>A0A443YWM8</accession>
<feature type="chain" id="PRO_5019077988" evidence="1">
    <location>
        <begin position="18"/>
        <end position="777"/>
    </location>
</feature>
<dbReference type="Pfam" id="PF13229">
    <property type="entry name" value="Beta_helix"/>
    <property type="match status" value="1"/>
</dbReference>
<reference evidence="3 4" key="1">
    <citation type="submission" date="2018-06" db="EMBL/GenBank/DDBJ databases">
        <title>Pedobacter endophyticus sp. nov., an endophytic bacterium isolated from a leaf of Triticum aestivum.</title>
        <authorList>
            <person name="Zhang L."/>
        </authorList>
    </citation>
    <scope>NUCLEOTIDE SEQUENCE [LARGE SCALE GENOMIC DNA]</scope>
    <source>
        <strain evidence="3 4">CM134L-2</strain>
    </source>
</reference>
<comment type="caution">
    <text evidence="3">The sequence shown here is derived from an EMBL/GenBank/DDBJ whole genome shotgun (WGS) entry which is preliminary data.</text>
</comment>